<proteinExistence type="predicted"/>
<evidence type="ECO:0000313" key="1">
    <source>
        <dbReference type="EMBL" id="MFJ1472378.1"/>
    </source>
</evidence>
<name>A0ACC7MLQ1_9BURK</name>
<dbReference type="EMBL" id="JASNRB020000044">
    <property type="protein sequence ID" value="MFJ1472378.1"/>
    <property type="molecule type" value="Genomic_DNA"/>
</dbReference>
<gene>
    <name evidence="1" type="ORF">QPK29_032085</name>
</gene>
<keyword evidence="2" id="KW-1185">Reference proteome</keyword>
<dbReference type="Proteomes" id="UP001168096">
    <property type="component" value="Unassembled WGS sequence"/>
</dbReference>
<organism evidence="1 2">
    <name type="scientific">Massilia orientalis</name>
    <dbReference type="NCBI Taxonomy" id="3050128"/>
    <lineage>
        <taxon>Bacteria</taxon>
        <taxon>Pseudomonadati</taxon>
        <taxon>Pseudomonadota</taxon>
        <taxon>Betaproteobacteria</taxon>
        <taxon>Burkholderiales</taxon>
        <taxon>Oxalobacteraceae</taxon>
        <taxon>Telluria group</taxon>
        <taxon>Massilia</taxon>
    </lineage>
</organism>
<evidence type="ECO:0000313" key="2">
    <source>
        <dbReference type="Proteomes" id="UP001168096"/>
    </source>
</evidence>
<protein>
    <submittedName>
        <fullName evidence="1">Uncharacterized protein</fullName>
    </submittedName>
</protein>
<comment type="caution">
    <text evidence="1">The sequence shown here is derived from an EMBL/GenBank/DDBJ whole genome shotgun (WGS) entry which is preliminary data.</text>
</comment>
<reference evidence="1" key="1">
    <citation type="submission" date="2024-11" db="EMBL/GenBank/DDBJ databases">
        <title>Description of Massilia orientalis sp. nov., isolated from rhizosphere soil of Ageratina adenophora.</title>
        <authorList>
            <person name="Wang Y."/>
        </authorList>
    </citation>
    <scope>NUCLEOTIDE SEQUENCE</scope>
    <source>
        <strain evidence="1">YIM B02787</strain>
    </source>
</reference>
<accession>A0ACC7MLQ1</accession>
<sequence>MAINLDSTQCATAATAARLDRHDPDARQDRWMLELERAMFSTSAKKPRGAHGEQAVAAQQESVRPDLAEAAPPPGQRPEGFPQRGAGGVRGVDSQLGGAADSAKRTCLQTARDAVADRNEDAKAAAGPVAVAAVVPAFAHAQAGVQTAAEFTATGGATDVAPAVHRVLRVAASSDPIGSVQNVQAARQIAVPTLALSQSAAPAPEASMPAEAALDSVERPASDAAGSADAVEFDKRVMHLFAGTDGMHAYIRDAELGAAQMRSVAAALSSELALGGQPLATLTVNGKRIGLTKKDVPGGAFDSDGLASPAGDEPAGARPYSYSLTHARKDSSE</sequence>